<dbReference type="OMA" id="VYRLWLY"/>
<gene>
    <name evidence="1" type="ORF">CLAFUR5_06994</name>
</gene>
<dbReference type="OrthoDB" id="1638493at2759"/>
<sequence length="344" mass="39796">MYFDTLPNEILTHIYLSLPNIASAINLSATCHRLNSAYHSSKRLVILQEAADAELGPIEDIIQLLTHNSSQPAHIRRSVPISEALIKQIVKVGRIAQQYEEIYPFKKWKTDYGNRRLLTVQERYNLRRTIYRLWLFSRAFHTPAHIRTCRRMPEVMRERAMLLQNFSSNELAEMLDVHTVMRDLVANNICPSNGKIKQKFNKRFPESKHQLLFNINMHLNYPPEPSALATDYYNSSYGSTRYQSRLSPTRWHEPGAEGWGDDIAHYYVIEDMMKLDPEQMLYLRNHCTLKAQVEVYIRGLGEWFGNNGETFTETLELVVKQRGGDLEELKGAIEDGDVGVAVLI</sequence>
<accession>A0A9Q8PBG6</accession>
<proteinExistence type="predicted"/>
<protein>
    <recommendedName>
        <fullName evidence="3">F-box domain-containing protein</fullName>
    </recommendedName>
</protein>
<evidence type="ECO:0000313" key="2">
    <source>
        <dbReference type="Proteomes" id="UP000756132"/>
    </source>
</evidence>
<dbReference type="EMBL" id="CP090168">
    <property type="protein sequence ID" value="UJO19401.1"/>
    <property type="molecule type" value="Genomic_DNA"/>
</dbReference>
<name>A0A9Q8PBG6_PASFU</name>
<dbReference type="Proteomes" id="UP000756132">
    <property type="component" value="Chromosome 6"/>
</dbReference>
<reference evidence="1" key="1">
    <citation type="submission" date="2021-12" db="EMBL/GenBank/DDBJ databases">
        <authorList>
            <person name="Zaccaron A."/>
            <person name="Stergiopoulos I."/>
        </authorList>
    </citation>
    <scope>NUCLEOTIDE SEQUENCE</scope>
    <source>
        <strain evidence="1">Race5_Kim</strain>
    </source>
</reference>
<dbReference type="GeneID" id="71986872"/>
<dbReference type="RefSeq" id="XP_047763767.1">
    <property type="nucleotide sequence ID" value="XM_047906142.1"/>
</dbReference>
<dbReference type="AlphaFoldDB" id="A0A9Q8PBG6"/>
<organism evidence="1 2">
    <name type="scientific">Passalora fulva</name>
    <name type="common">Tomato leaf mold</name>
    <name type="synonym">Cladosporium fulvum</name>
    <dbReference type="NCBI Taxonomy" id="5499"/>
    <lineage>
        <taxon>Eukaryota</taxon>
        <taxon>Fungi</taxon>
        <taxon>Dikarya</taxon>
        <taxon>Ascomycota</taxon>
        <taxon>Pezizomycotina</taxon>
        <taxon>Dothideomycetes</taxon>
        <taxon>Dothideomycetidae</taxon>
        <taxon>Mycosphaerellales</taxon>
        <taxon>Mycosphaerellaceae</taxon>
        <taxon>Fulvia</taxon>
    </lineage>
</organism>
<keyword evidence="2" id="KW-1185">Reference proteome</keyword>
<evidence type="ECO:0000313" key="1">
    <source>
        <dbReference type="EMBL" id="UJO19401.1"/>
    </source>
</evidence>
<evidence type="ECO:0008006" key="3">
    <source>
        <dbReference type="Google" id="ProtNLM"/>
    </source>
</evidence>
<dbReference type="KEGG" id="ffu:CLAFUR5_06994"/>
<reference evidence="1" key="2">
    <citation type="journal article" date="2022" name="Microb. Genom.">
        <title>A chromosome-scale genome assembly of the tomato pathogen Cladosporium fulvum reveals a compartmentalized genome architecture and the presence of a dispensable chromosome.</title>
        <authorList>
            <person name="Zaccaron A.Z."/>
            <person name="Chen L.H."/>
            <person name="Samaras A."/>
            <person name="Stergiopoulos I."/>
        </authorList>
    </citation>
    <scope>NUCLEOTIDE SEQUENCE</scope>
    <source>
        <strain evidence="1">Race5_Kim</strain>
    </source>
</reference>